<reference evidence="2 3" key="1">
    <citation type="submission" date="2019-07" db="EMBL/GenBank/DDBJ databases">
        <authorList>
            <person name="Friedrich A."/>
            <person name="Schacherer J."/>
        </authorList>
    </citation>
    <scope>NUCLEOTIDE SEQUENCE [LARGE SCALE GENOMIC DNA]</scope>
</reference>
<dbReference type="EMBL" id="CABFWN010000001">
    <property type="protein sequence ID" value="VUG16323.1"/>
    <property type="molecule type" value="Genomic_DNA"/>
</dbReference>
<proteinExistence type="predicted"/>
<gene>
    <name evidence="2" type="ORF">DEBR0S1_13784G</name>
</gene>
<feature type="transmembrane region" description="Helical" evidence="1">
    <location>
        <begin position="398"/>
        <end position="419"/>
    </location>
</feature>
<keyword evidence="3" id="KW-1185">Reference proteome</keyword>
<protein>
    <submittedName>
        <fullName evidence="2">DEBR0S1_13784g1_1</fullName>
    </submittedName>
</protein>
<evidence type="ECO:0000313" key="3">
    <source>
        <dbReference type="Proteomes" id="UP000478008"/>
    </source>
</evidence>
<dbReference type="AlphaFoldDB" id="A0A7D9GXJ5"/>
<keyword evidence="1" id="KW-0812">Transmembrane</keyword>
<keyword evidence="1" id="KW-0472">Membrane</keyword>
<evidence type="ECO:0000313" key="2">
    <source>
        <dbReference type="EMBL" id="VUG16323.1"/>
    </source>
</evidence>
<accession>A0A7D9GXJ5</accession>
<keyword evidence="1" id="KW-1133">Transmembrane helix</keyword>
<dbReference type="Proteomes" id="UP000478008">
    <property type="component" value="Unassembled WGS sequence"/>
</dbReference>
<organism evidence="2 3">
    <name type="scientific">Dekkera bruxellensis</name>
    <name type="common">Brettanomyces custersii</name>
    <dbReference type="NCBI Taxonomy" id="5007"/>
    <lineage>
        <taxon>Eukaryota</taxon>
        <taxon>Fungi</taxon>
        <taxon>Dikarya</taxon>
        <taxon>Ascomycota</taxon>
        <taxon>Saccharomycotina</taxon>
        <taxon>Pichiomycetes</taxon>
        <taxon>Pichiales</taxon>
        <taxon>Pichiaceae</taxon>
        <taxon>Brettanomyces</taxon>
    </lineage>
</organism>
<feature type="transmembrane region" description="Helical" evidence="1">
    <location>
        <begin position="321"/>
        <end position="346"/>
    </location>
</feature>
<feature type="transmembrane region" description="Helical" evidence="1">
    <location>
        <begin position="243"/>
        <end position="263"/>
    </location>
</feature>
<feature type="transmembrane region" description="Helical" evidence="1">
    <location>
        <begin position="6"/>
        <end position="27"/>
    </location>
</feature>
<evidence type="ECO:0000256" key="1">
    <source>
        <dbReference type="SAM" id="Phobius"/>
    </source>
</evidence>
<sequence length="423" mass="48302">MNVKLALFKGLLTEVLLLLSGGMLLYANYMQDSGTFSVKMEMPSIKGTLSNFRAFRLFFLPDDTNYSSRNMNGGITKIEHPYPQLDMSYIGPVFFENGTLYLHCETEFIGLKCKPKGIITPEKVYLSSSLFDDARYEYIKFSFKFEDMVLFLFGKKSINSLSNGAYPFNKSGTTSFIKSNRESMILLTNYGFLFGQGGSCISNFNSGTHDEINQIDICKEHLIDLSSKVEILVFLLLIKDLNFILFSAALGGLFLMHLPFYLFSYVNPAEATFPLEESTHDDDEEYILESISGLFSISNTTLEEKISAKYRSTDVLCNNYYFGYSIITLGYCAHFVLYFICCLILLGMTEKIFLSFNANENDTLPDSKLTSPEPGRRWFHDIEQRGETLTSFLRFCKLSLNFIIFTVCHWLYGFLLFVYSKSI</sequence>
<name>A0A7D9GXJ5_DEKBR</name>